<organism evidence="2 3">
    <name type="scientific">Candidatus Falkowbacteria bacterium RIFOXYD2_FULL_34_120</name>
    <dbReference type="NCBI Taxonomy" id="1798007"/>
    <lineage>
        <taxon>Bacteria</taxon>
        <taxon>Candidatus Falkowiibacteriota</taxon>
    </lineage>
</organism>
<gene>
    <name evidence="2" type="ORF">A2531_00880</name>
</gene>
<dbReference type="AlphaFoldDB" id="A0A1F5TQU6"/>
<comment type="caution">
    <text evidence="2">The sequence shown here is derived from an EMBL/GenBank/DDBJ whole genome shotgun (WGS) entry which is preliminary data.</text>
</comment>
<dbReference type="InterPro" id="IPR004013">
    <property type="entry name" value="PHP_dom"/>
</dbReference>
<name>A0A1F5TQU6_9BACT</name>
<dbReference type="InterPro" id="IPR016195">
    <property type="entry name" value="Pol/histidinol_Pase-like"/>
</dbReference>
<dbReference type="Gene3D" id="1.10.150.650">
    <property type="match status" value="1"/>
</dbReference>
<dbReference type="GO" id="GO:0035312">
    <property type="term" value="F:5'-3' DNA exonuclease activity"/>
    <property type="evidence" value="ECO:0007669"/>
    <property type="project" value="TreeGrafter"/>
</dbReference>
<evidence type="ECO:0000313" key="3">
    <source>
        <dbReference type="Proteomes" id="UP000177579"/>
    </source>
</evidence>
<sequence length="264" mass="30862">MNKKGVRVAAITDHNTVGGVNEFKIACKKYGIKPIVGVELYAKFGNRRINLVWYNINEFNPCLHDMLRESQIRRRRRIRWSLEKLVDLGFKIKINKVLDQYTHYVPINHVVDDIMAVPHNLKKIKKELEMHHPREGDVIHEYFHNEKLNKLRESYISIERIVKLKKKIGGVLILNHPAKKGFIDRDAWIELKKMGIDGVEVLSPHHSLGAIMHIQILARELNWIETGGSDFHRFEGGRYPIQKSWDYFKIDSEYLIGVKKIIGI</sequence>
<reference evidence="2 3" key="1">
    <citation type="journal article" date="2016" name="Nat. Commun.">
        <title>Thousands of microbial genomes shed light on interconnected biogeochemical processes in an aquifer system.</title>
        <authorList>
            <person name="Anantharaman K."/>
            <person name="Brown C.T."/>
            <person name="Hug L.A."/>
            <person name="Sharon I."/>
            <person name="Castelle C.J."/>
            <person name="Probst A.J."/>
            <person name="Thomas B.C."/>
            <person name="Singh A."/>
            <person name="Wilkins M.J."/>
            <person name="Karaoz U."/>
            <person name="Brodie E.L."/>
            <person name="Williams K.H."/>
            <person name="Hubbard S.S."/>
            <person name="Banfield J.F."/>
        </authorList>
    </citation>
    <scope>NUCLEOTIDE SEQUENCE [LARGE SCALE GENOMIC DNA]</scope>
</reference>
<accession>A0A1F5TQU6</accession>
<dbReference type="PANTHER" id="PTHR42924">
    <property type="entry name" value="EXONUCLEASE"/>
    <property type="match status" value="1"/>
</dbReference>
<dbReference type="Proteomes" id="UP000177579">
    <property type="component" value="Unassembled WGS sequence"/>
</dbReference>
<dbReference type="SUPFAM" id="SSF89550">
    <property type="entry name" value="PHP domain-like"/>
    <property type="match status" value="1"/>
</dbReference>
<dbReference type="PANTHER" id="PTHR42924:SF3">
    <property type="entry name" value="POLYMERASE_HISTIDINOL PHOSPHATASE N-TERMINAL DOMAIN-CONTAINING PROTEIN"/>
    <property type="match status" value="1"/>
</dbReference>
<evidence type="ECO:0000313" key="2">
    <source>
        <dbReference type="EMBL" id="OGF41218.1"/>
    </source>
</evidence>
<dbReference type="EMBL" id="MFGO01000012">
    <property type="protein sequence ID" value="OGF41218.1"/>
    <property type="molecule type" value="Genomic_DNA"/>
</dbReference>
<dbReference type="Gene3D" id="3.20.20.140">
    <property type="entry name" value="Metal-dependent hydrolases"/>
    <property type="match status" value="1"/>
</dbReference>
<protein>
    <recommendedName>
        <fullName evidence="1">PHP domain-containing protein</fullName>
    </recommendedName>
</protein>
<evidence type="ECO:0000259" key="1">
    <source>
        <dbReference type="Pfam" id="PF02811"/>
    </source>
</evidence>
<dbReference type="InterPro" id="IPR052018">
    <property type="entry name" value="PHP_domain"/>
</dbReference>
<dbReference type="GO" id="GO:0004534">
    <property type="term" value="F:5'-3' RNA exonuclease activity"/>
    <property type="evidence" value="ECO:0007669"/>
    <property type="project" value="TreeGrafter"/>
</dbReference>
<dbReference type="Pfam" id="PF02811">
    <property type="entry name" value="PHP"/>
    <property type="match status" value="1"/>
</dbReference>
<feature type="domain" description="PHP" evidence="1">
    <location>
        <begin position="3"/>
        <end position="68"/>
    </location>
</feature>
<proteinExistence type="predicted"/>